<dbReference type="InterPro" id="IPR050564">
    <property type="entry name" value="F420-G6PD/mer"/>
</dbReference>
<dbReference type="PANTHER" id="PTHR43244">
    <property type="match status" value="1"/>
</dbReference>
<reference evidence="3 4" key="1">
    <citation type="submission" date="2018-05" db="EMBL/GenBank/DDBJ databases">
        <title>Genomic Encyclopedia of Type Strains, Phase IV (KMG-IV): sequencing the most valuable type-strain genomes for metagenomic binning, comparative biology and taxonomic classification.</title>
        <authorList>
            <person name="Goeker M."/>
        </authorList>
    </citation>
    <scope>NUCLEOTIDE SEQUENCE [LARGE SCALE GENOMIC DNA]</scope>
    <source>
        <strain evidence="3 4">DSM 44717</strain>
    </source>
</reference>
<protein>
    <submittedName>
        <fullName evidence="3">Luciferase-like monooxygenase</fullName>
    </submittedName>
</protein>
<proteinExistence type="predicted"/>
<evidence type="ECO:0000313" key="3">
    <source>
        <dbReference type="EMBL" id="PWV67885.1"/>
    </source>
</evidence>
<sequence>MRFGIILTPRSGTEWTRAVVDAEQRGYDTLLLPDTLYTPSPLPVLAAAAAVTTTLRLRPNVLAAPLRTAAATVREVAALQLLSDGRFELGIGTGRPDAEHEAESLGMPWGSAAERREHLLATVAAVRARVDPAPPVVVAANGPRALVTAAAVADRVLLAAAPDATVDDLARMVGTVTEHTEREVRFTLQLVGIGDQMPTWLTARLGYTPEKLRDAGAATLLPGDPEDAMDTLRSHHARYGIDELIVPGELADAFAPVMTPFQRH</sequence>
<keyword evidence="3" id="KW-0503">Monooxygenase</keyword>
<dbReference type="SUPFAM" id="SSF51679">
    <property type="entry name" value="Bacterial luciferase-like"/>
    <property type="match status" value="1"/>
</dbReference>
<dbReference type="GO" id="GO:0016705">
    <property type="term" value="F:oxidoreductase activity, acting on paired donors, with incorporation or reduction of molecular oxygen"/>
    <property type="evidence" value="ECO:0007669"/>
    <property type="project" value="InterPro"/>
</dbReference>
<feature type="domain" description="Luciferase-like" evidence="2">
    <location>
        <begin position="6"/>
        <end position="189"/>
    </location>
</feature>
<keyword evidence="4" id="KW-1185">Reference proteome</keyword>
<evidence type="ECO:0000259" key="2">
    <source>
        <dbReference type="Pfam" id="PF00296"/>
    </source>
</evidence>
<dbReference type="InterPro" id="IPR036661">
    <property type="entry name" value="Luciferase-like_sf"/>
</dbReference>
<dbReference type="EMBL" id="QGTL01000018">
    <property type="protein sequence ID" value="PWV67885.1"/>
    <property type="molecule type" value="Genomic_DNA"/>
</dbReference>
<dbReference type="PANTHER" id="PTHR43244:SF1">
    <property type="entry name" value="5,10-METHYLENETETRAHYDROMETHANOPTERIN REDUCTASE"/>
    <property type="match status" value="1"/>
</dbReference>
<organism evidence="3 4">
    <name type="scientific">Nocardia neocaledoniensis</name>
    <dbReference type="NCBI Taxonomy" id="236511"/>
    <lineage>
        <taxon>Bacteria</taxon>
        <taxon>Bacillati</taxon>
        <taxon>Actinomycetota</taxon>
        <taxon>Actinomycetes</taxon>
        <taxon>Mycobacteriales</taxon>
        <taxon>Nocardiaceae</taxon>
        <taxon>Nocardia</taxon>
    </lineage>
</organism>
<keyword evidence="1" id="KW-0560">Oxidoreductase</keyword>
<dbReference type="Proteomes" id="UP000246410">
    <property type="component" value="Unassembled WGS sequence"/>
</dbReference>
<dbReference type="AlphaFoldDB" id="A0A317N1W9"/>
<accession>A0A317N1W9</accession>
<dbReference type="GO" id="GO:0004497">
    <property type="term" value="F:monooxygenase activity"/>
    <property type="evidence" value="ECO:0007669"/>
    <property type="project" value="UniProtKB-KW"/>
</dbReference>
<evidence type="ECO:0000313" key="4">
    <source>
        <dbReference type="Proteomes" id="UP000246410"/>
    </source>
</evidence>
<dbReference type="Gene3D" id="3.20.20.30">
    <property type="entry name" value="Luciferase-like domain"/>
    <property type="match status" value="1"/>
</dbReference>
<evidence type="ECO:0000256" key="1">
    <source>
        <dbReference type="ARBA" id="ARBA00023002"/>
    </source>
</evidence>
<gene>
    <name evidence="3" type="ORF">DFR69_11858</name>
</gene>
<comment type="caution">
    <text evidence="3">The sequence shown here is derived from an EMBL/GenBank/DDBJ whole genome shotgun (WGS) entry which is preliminary data.</text>
</comment>
<dbReference type="RefSeq" id="WP_110041384.1">
    <property type="nucleotide sequence ID" value="NZ_QGTL01000018.1"/>
</dbReference>
<dbReference type="InterPro" id="IPR011251">
    <property type="entry name" value="Luciferase-like_dom"/>
</dbReference>
<dbReference type="Pfam" id="PF00296">
    <property type="entry name" value="Bac_luciferase"/>
    <property type="match status" value="1"/>
</dbReference>
<name>A0A317N1W9_9NOCA</name>